<accession>A0ABM6RS84</accession>
<dbReference type="Pfam" id="PF09852">
    <property type="entry name" value="DUF2079"/>
    <property type="match status" value="1"/>
</dbReference>
<feature type="transmembrane region" description="Helical" evidence="1">
    <location>
        <begin position="272"/>
        <end position="290"/>
    </location>
</feature>
<gene>
    <name evidence="2" type="ORF">BXT84_10310</name>
</gene>
<evidence type="ECO:0000256" key="1">
    <source>
        <dbReference type="SAM" id="Phobius"/>
    </source>
</evidence>
<keyword evidence="1" id="KW-1133">Transmembrane helix</keyword>
<feature type="transmembrane region" description="Helical" evidence="1">
    <location>
        <begin position="15"/>
        <end position="37"/>
    </location>
</feature>
<evidence type="ECO:0000313" key="2">
    <source>
        <dbReference type="EMBL" id="AUW94281.1"/>
    </source>
</evidence>
<feature type="transmembrane region" description="Helical" evidence="1">
    <location>
        <begin position="87"/>
        <end position="116"/>
    </location>
</feature>
<organism evidence="2 3">
    <name type="scientific">Sulfobacillus thermotolerans</name>
    <dbReference type="NCBI Taxonomy" id="338644"/>
    <lineage>
        <taxon>Bacteria</taxon>
        <taxon>Bacillati</taxon>
        <taxon>Bacillota</taxon>
        <taxon>Clostridia</taxon>
        <taxon>Eubacteriales</taxon>
        <taxon>Clostridiales Family XVII. Incertae Sedis</taxon>
        <taxon>Sulfobacillus</taxon>
    </lineage>
</organism>
<dbReference type="EMBL" id="CP019454">
    <property type="protein sequence ID" value="AUW94281.1"/>
    <property type="molecule type" value="Genomic_DNA"/>
</dbReference>
<keyword evidence="1" id="KW-0812">Transmembrane</keyword>
<keyword evidence="1" id="KW-0472">Membrane</keyword>
<reference evidence="2 3" key="1">
    <citation type="journal article" date="2019" name="Sci. Rep.">
        <title>Sulfobacillus thermotolerans: new insights into resistance and metabolic capacities of acidophilic chemolithotrophs.</title>
        <authorList>
            <person name="Panyushkina A.E."/>
            <person name="Babenko V.V."/>
            <person name="Nikitina A.S."/>
            <person name="Selezneva O.V."/>
            <person name="Tsaplina I.A."/>
            <person name="Letarova M.A."/>
            <person name="Kostryukova E.S."/>
            <person name="Letarov A.V."/>
        </authorList>
    </citation>
    <scope>NUCLEOTIDE SEQUENCE [LARGE SCALE GENOMIC DNA]</scope>
    <source>
        <strain evidence="2 3">Kr1</strain>
    </source>
</reference>
<evidence type="ECO:0000313" key="3">
    <source>
        <dbReference type="Proteomes" id="UP000325292"/>
    </source>
</evidence>
<dbReference type="Proteomes" id="UP000325292">
    <property type="component" value="Chromosome"/>
</dbReference>
<feature type="transmembrane region" description="Helical" evidence="1">
    <location>
        <begin position="323"/>
        <end position="342"/>
    </location>
</feature>
<feature type="transmembrane region" description="Helical" evidence="1">
    <location>
        <begin position="208"/>
        <end position="231"/>
    </location>
</feature>
<proteinExistence type="predicted"/>
<keyword evidence="3" id="KW-1185">Reference proteome</keyword>
<feature type="transmembrane region" description="Helical" evidence="1">
    <location>
        <begin position="171"/>
        <end position="201"/>
    </location>
</feature>
<feature type="transmembrane region" description="Helical" evidence="1">
    <location>
        <begin position="128"/>
        <end position="147"/>
    </location>
</feature>
<evidence type="ECO:0008006" key="4">
    <source>
        <dbReference type="Google" id="ProtNLM"/>
    </source>
</evidence>
<feature type="transmembrane region" description="Helical" evidence="1">
    <location>
        <begin position="349"/>
        <end position="373"/>
    </location>
</feature>
<sequence>MNESLATPVSHPKRSFQAVAIAVALALSLAAGVISLWRLESWHATGMDMAWYSQALWLISQGHWRAYDTVVGYPALADSGSYILYPLGLLYGLIGQPGILIVQTLALSTGFLGIFYYAQKYQFTAFDLIGWLLLYAFYPAVIGPAFFDWHPDVMMIPGFFLAICAFENRRLGLFVIGLVIASATKDVGAAVTAVFGVGLLLHKETRYGIIAILIGLGTVLLDFFVVLPWIYPHGVVVWTVTYGWLGVDPTAAFQHLVSHPGLIIKAWTRPNVVAAVVVLLLAFGFVLPLWSAFFSPYGLPILSVFAFNGLSGFDPQIYPFHQYWIPAVPFLFATALTLWPKIRLQTKWLWLWAMAGLLLFTFTQASGQLLTFYQPYQSVLRTMWHRIPRNAPVIGMNKDIALLANRTQLRLIDASAIAHSTPGTYAFMDMNDMSNELVSAKALHHWFHILRANSHWKVIAHQHNIWLFEKRS</sequence>
<name>A0ABM6RS84_9FIRM</name>
<protein>
    <recommendedName>
        <fullName evidence="4">Glycosyltransferase RgtA/B/C/D-like domain-containing protein</fullName>
    </recommendedName>
</protein>
<dbReference type="InterPro" id="IPR018650">
    <property type="entry name" value="STSV1_Orf64"/>
</dbReference>